<accession>G6YKB1</accession>
<evidence type="ECO:0000259" key="1">
    <source>
        <dbReference type="PROSITE" id="PS50404"/>
    </source>
</evidence>
<dbReference type="InterPro" id="IPR004045">
    <property type="entry name" value="Glutathione_S-Trfase_N"/>
</dbReference>
<dbReference type="InterPro" id="IPR036282">
    <property type="entry name" value="Glutathione-S-Trfase_C_sf"/>
</dbReference>
<evidence type="ECO:0000259" key="2">
    <source>
        <dbReference type="PROSITE" id="PS50405"/>
    </source>
</evidence>
<dbReference type="Pfam" id="PF13417">
    <property type="entry name" value="GST_N_3"/>
    <property type="match status" value="1"/>
</dbReference>
<reference evidence="3 4" key="1">
    <citation type="journal article" date="2012" name="J. Bacteriol.">
        <title>Draft Genome Sequence of Plant Growth-Promoting Rhizobium Mesorhizobium amorphae, Isolated from Zinc-Lead Mine Tailings.</title>
        <authorList>
            <person name="Hao X."/>
            <person name="Lin Y."/>
            <person name="Johnstone L."/>
            <person name="Baltrus D.A."/>
            <person name="Miller S.J."/>
            <person name="Wei G."/>
            <person name="Rensing C."/>
        </authorList>
    </citation>
    <scope>NUCLEOTIDE SEQUENCE [LARGE SCALE GENOMIC DNA]</scope>
    <source>
        <strain evidence="3 4">CCNWGS0123</strain>
    </source>
</reference>
<dbReference type="Gene3D" id="3.40.30.10">
    <property type="entry name" value="Glutaredoxin"/>
    <property type="match status" value="1"/>
</dbReference>
<organism evidence="3 4">
    <name type="scientific">Mesorhizobium amorphae CCNWGS0123</name>
    <dbReference type="NCBI Taxonomy" id="1082933"/>
    <lineage>
        <taxon>Bacteria</taxon>
        <taxon>Pseudomonadati</taxon>
        <taxon>Pseudomonadota</taxon>
        <taxon>Alphaproteobacteria</taxon>
        <taxon>Hyphomicrobiales</taxon>
        <taxon>Phyllobacteriaceae</taxon>
        <taxon>Mesorhizobium</taxon>
    </lineage>
</organism>
<dbReference type="Pfam" id="PF13410">
    <property type="entry name" value="GST_C_2"/>
    <property type="match status" value="1"/>
</dbReference>
<dbReference type="PROSITE" id="PS50405">
    <property type="entry name" value="GST_CTER"/>
    <property type="match status" value="1"/>
</dbReference>
<dbReference type="PANTHER" id="PTHR42673">
    <property type="entry name" value="MALEYLACETOACETATE ISOMERASE"/>
    <property type="match status" value="1"/>
</dbReference>
<proteinExistence type="predicted"/>
<dbReference type="InterPro" id="IPR010987">
    <property type="entry name" value="Glutathione-S-Trfase_C-like"/>
</dbReference>
<keyword evidence="4" id="KW-1185">Reference proteome</keyword>
<dbReference type="PROSITE" id="PS50404">
    <property type="entry name" value="GST_NTER"/>
    <property type="match status" value="1"/>
</dbReference>
<gene>
    <name evidence="3" type="ORF">MEA186_32230</name>
</gene>
<dbReference type="InterPro" id="IPR036249">
    <property type="entry name" value="Thioredoxin-like_sf"/>
</dbReference>
<dbReference type="Gene3D" id="1.20.1050.10">
    <property type="match status" value="1"/>
</dbReference>
<dbReference type="GO" id="GO:0006559">
    <property type="term" value="P:L-phenylalanine catabolic process"/>
    <property type="evidence" value="ECO:0007669"/>
    <property type="project" value="TreeGrafter"/>
</dbReference>
<dbReference type="PANTHER" id="PTHR42673:SF21">
    <property type="entry name" value="GLUTATHIONE S-TRANSFERASE YFCF"/>
    <property type="match status" value="1"/>
</dbReference>
<feature type="domain" description="GST N-terminal" evidence="1">
    <location>
        <begin position="3"/>
        <end position="82"/>
    </location>
</feature>
<dbReference type="GO" id="GO:0006749">
    <property type="term" value="P:glutathione metabolic process"/>
    <property type="evidence" value="ECO:0007669"/>
    <property type="project" value="TreeGrafter"/>
</dbReference>
<dbReference type="GO" id="GO:0016034">
    <property type="term" value="F:maleylacetoacetate isomerase activity"/>
    <property type="evidence" value="ECO:0007669"/>
    <property type="project" value="TreeGrafter"/>
</dbReference>
<dbReference type="SUPFAM" id="SSF47616">
    <property type="entry name" value="GST C-terminal domain-like"/>
    <property type="match status" value="1"/>
</dbReference>
<dbReference type="PATRIC" id="fig|1082933.3.peg.6247"/>
<dbReference type="STRING" id="1082933.A6B35_28135"/>
<evidence type="ECO:0000313" key="4">
    <source>
        <dbReference type="Proteomes" id="UP000002949"/>
    </source>
</evidence>
<dbReference type="Proteomes" id="UP000002949">
    <property type="component" value="Unassembled WGS sequence"/>
</dbReference>
<evidence type="ECO:0000313" key="3">
    <source>
        <dbReference type="EMBL" id="EHH03833.1"/>
    </source>
</evidence>
<dbReference type="eggNOG" id="COG0625">
    <property type="taxonomic scope" value="Bacteria"/>
</dbReference>
<dbReference type="GO" id="GO:0004364">
    <property type="term" value="F:glutathione transferase activity"/>
    <property type="evidence" value="ECO:0007669"/>
    <property type="project" value="TreeGrafter"/>
</dbReference>
<dbReference type="AlphaFoldDB" id="G6YKB1"/>
<dbReference type="EMBL" id="AGSN01000236">
    <property type="protein sequence ID" value="EHH03833.1"/>
    <property type="molecule type" value="Genomic_DNA"/>
</dbReference>
<keyword evidence="3" id="KW-0808">Transferase</keyword>
<feature type="domain" description="GST C-terminal" evidence="2">
    <location>
        <begin position="88"/>
        <end position="212"/>
    </location>
</feature>
<protein>
    <submittedName>
        <fullName evidence="3">Glutathione S-transferase</fullName>
    </submittedName>
</protein>
<dbReference type="SUPFAM" id="SSF52833">
    <property type="entry name" value="Thioredoxin-like"/>
    <property type="match status" value="1"/>
</dbReference>
<name>G6YKB1_9HYPH</name>
<sequence length="212" mass="23273">MDTAMILIGQYDSPFVRRVGIALMLYGLAFEHRPWSAFGDADKIRPYNPLTRVPTLVLDDGEVLTESHLMLDYLDSLVAADRRMFPTGEPARHQALRIAALATGLGDKSVSLFYEKRLHENASDLWVGRCRTQIESVLAALDADRAARPGAYWFGDRIGHADVAVAAVLRFLGEAHPGLVPLAGFPALEAHAARLEALPVFQAIFQPFIPPA</sequence>